<feature type="region of interest" description="Disordered" evidence="1">
    <location>
        <begin position="485"/>
        <end position="505"/>
    </location>
</feature>
<accession>A0A0F9DFX4</accession>
<protein>
    <recommendedName>
        <fullName evidence="3">Phage portal protein</fullName>
    </recommendedName>
</protein>
<dbReference type="EMBL" id="LAZR01029117">
    <property type="protein sequence ID" value="KKL60534.1"/>
    <property type="molecule type" value="Genomic_DNA"/>
</dbReference>
<reference evidence="2" key="1">
    <citation type="journal article" date="2015" name="Nature">
        <title>Complex archaea that bridge the gap between prokaryotes and eukaryotes.</title>
        <authorList>
            <person name="Spang A."/>
            <person name="Saw J.H."/>
            <person name="Jorgensen S.L."/>
            <person name="Zaremba-Niedzwiedzka K."/>
            <person name="Martijn J."/>
            <person name="Lind A.E."/>
            <person name="van Eijk R."/>
            <person name="Schleper C."/>
            <person name="Guy L."/>
            <person name="Ettema T.J."/>
        </authorList>
    </citation>
    <scope>NUCLEOTIDE SEQUENCE</scope>
</reference>
<dbReference type="Pfam" id="PF05133">
    <property type="entry name" value="SPP1_portal"/>
    <property type="match status" value="1"/>
</dbReference>
<proteinExistence type="predicted"/>
<sequence length="505" mass="58515">MAEMLFKSIVEQVVSAGFSRLLSKERQRDIALIGKSWDYYYGEQEQYIKKYRGEHEDDYMDKDKPQFNYTRRIVDEYVRGVFAKPVVITLDDPKDNDRWNKIIEPLTFFKIVPFLKKVQRIAEISDTCLVMIRHDSDTGQTYFEDIRGEFVMFLPKDENPKQVGTLIINYLYDTGETGSDAQRTMRRVEVWDEEKWGIYLYSPILGELKEIDSGENPYGFIPGVPFQPQEDDNTFFGISTINDIVKINEIYNNMWTSLTRIVVFQSFSILVVTTDGQLEVVVAPTRFIKFEGSEKGTSDAKYITPEPKIEEARKVLIDLKSELQNFSQVPTEIISQTGGTQFPQSGYALRIRRIPIENLYEDRRMSYGPALRKLVQMTVKVDEIHTEGGNKDRKYHEIVTNIKFSPTVHDMDPQEQAIKDEQEIKYGIISAVDMMQRKDSSLTREEAKKKIEANKKEMEDLGMTAFGDEESAFKNVEELKARAKVTRQGIEQSARKKVEKEGEEK</sequence>
<name>A0A0F9DFX4_9ZZZZ</name>
<evidence type="ECO:0000256" key="1">
    <source>
        <dbReference type="SAM" id="MobiDB-lite"/>
    </source>
</evidence>
<organism evidence="2">
    <name type="scientific">marine sediment metagenome</name>
    <dbReference type="NCBI Taxonomy" id="412755"/>
    <lineage>
        <taxon>unclassified sequences</taxon>
        <taxon>metagenomes</taxon>
        <taxon>ecological metagenomes</taxon>
    </lineage>
</organism>
<comment type="caution">
    <text evidence="2">The sequence shown here is derived from an EMBL/GenBank/DDBJ whole genome shotgun (WGS) entry which is preliminary data.</text>
</comment>
<gene>
    <name evidence="2" type="ORF">LCGC14_2204350</name>
</gene>
<dbReference type="AlphaFoldDB" id="A0A0F9DFX4"/>
<evidence type="ECO:0008006" key="3">
    <source>
        <dbReference type="Google" id="ProtNLM"/>
    </source>
</evidence>
<feature type="compositionally biased region" description="Basic and acidic residues" evidence="1">
    <location>
        <begin position="493"/>
        <end position="505"/>
    </location>
</feature>
<evidence type="ECO:0000313" key="2">
    <source>
        <dbReference type="EMBL" id="KKL60534.1"/>
    </source>
</evidence>
<dbReference type="InterPro" id="IPR021145">
    <property type="entry name" value="Portal_protein_SPP1_Gp6-like"/>
</dbReference>